<protein>
    <submittedName>
        <fullName evidence="1">GNAT family N-acetyltransferase</fullName>
    </submittedName>
</protein>
<dbReference type="Proteomes" id="UP001064027">
    <property type="component" value="Chromosome"/>
</dbReference>
<proteinExistence type="predicted"/>
<name>A0ACD4C8D4_9BACI</name>
<accession>A0ACD4C8D4</accession>
<dbReference type="EMBL" id="CP104558">
    <property type="protein sequence ID" value="UXH44833.1"/>
    <property type="molecule type" value="Genomic_DNA"/>
</dbReference>
<organism evidence="1 2">
    <name type="scientific">Rossellomorea vietnamensis</name>
    <dbReference type="NCBI Taxonomy" id="218284"/>
    <lineage>
        <taxon>Bacteria</taxon>
        <taxon>Bacillati</taxon>
        <taxon>Bacillota</taxon>
        <taxon>Bacilli</taxon>
        <taxon>Bacillales</taxon>
        <taxon>Bacillaceae</taxon>
        <taxon>Rossellomorea</taxon>
    </lineage>
</organism>
<sequence length="145" mass="16369">MIQFRKISAADTYSIRQQILRPTQTMEECKYEGDMDESTFHVGALDGEKLICIGSFYQEAQEGLEGRLPFRLRGMATLPDFRSKGIGKELIEYSESILSNAGCDLWWCNARTSAAPYYTKLGLIQSGGIFEIDPIGPHVIMFKKM</sequence>
<gene>
    <name evidence="1" type="ORF">N5C46_01840</name>
</gene>
<reference evidence="1" key="1">
    <citation type="submission" date="2022-09" db="EMBL/GenBank/DDBJ databases">
        <title>Complete genome sequence of Rossellomorea vietnamensis strain RL-WG62, a newly isolated PGPR with the potential for plant salinity stress alleviation.</title>
        <authorList>
            <person name="Ren L."/>
            <person name="Wang G."/>
            <person name="Hu H."/>
        </authorList>
    </citation>
    <scope>NUCLEOTIDE SEQUENCE</scope>
    <source>
        <strain evidence="1">RL-WG62</strain>
    </source>
</reference>
<evidence type="ECO:0000313" key="1">
    <source>
        <dbReference type="EMBL" id="UXH44833.1"/>
    </source>
</evidence>
<keyword evidence="2" id="KW-1185">Reference proteome</keyword>
<evidence type="ECO:0000313" key="2">
    <source>
        <dbReference type="Proteomes" id="UP001064027"/>
    </source>
</evidence>